<dbReference type="PANTHER" id="PTHR42788">
    <property type="entry name" value="TAURINE IMPORT ATP-BINDING PROTEIN-RELATED"/>
    <property type="match status" value="1"/>
</dbReference>
<dbReference type="InterPro" id="IPR017871">
    <property type="entry name" value="ABC_transporter-like_CS"/>
</dbReference>
<keyword evidence="3" id="KW-0813">Transport</keyword>
<dbReference type="SUPFAM" id="SSF52540">
    <property type="entry name" value="P-loop containing nucleoside triphosphate hydrolases"/>
    <property type="match status" value="1"/>
</dbReference>
<dbReference type="PROSITE" id="PS50893">
    <property type="entry name" value="ABC_TRANSPORTER_2"/>
    <property type="match status" value="1"/>
</dbReference>
<dbReference type="GO" id="GO:0005524">
    <property type="term" value="F:ATP binding"/>
    <property type="evidence" value="ECO:0007669"/>
    <property type="project" value="UniProtKB-KW"/>
</dbReference>
<comment type="function">
    <text evidence="8">Part of an ABC transporter complex. Transmembrane domains (TMD) form a pore in the inner membrane and the ATP-binding domain (NBD) is responsible for energy generation.</text>
</comment>
<dbReference type="EMBL" id="JYHA01000107">
    <property type="protein sequence ID" value="KKB96235.1"/>
    <property type="molecule type" value="Genomic_DNA"/>
</dbReference>
<dbReference type="InterPro" id="IPR027417">
    <property type="entry name" value="P-loop_NTPase"/>
</dbReference>
<reference evidence="10 11" key="1">
    <citation type="submission" date="2015-02" db="EMBL/GenBank/DDBJ databases">
        <title>Single cell genomics of a rare environmental alphaproteobacterium provides unique insights into Rickettsiaceae evolution.</title>
        <authorList>
            <person name="Martijn J."/>
            <person name="Schulz F."/>
            <person name="Zaremba-Niedzwiedzka K."/>
            <person name="Viklund J."/>
            <person name="Stepanauskas R."/>
            <person name="Andersson S.G.E."/>
            <person name="Horn M."/>
            <person name="Guy L."/>
            <person name="Ettema T.J.G."/>
        </authorList>
    </citation>
    <scope>NUCLEOTIDE SEQUENCE [LARGE SCALE GENOMIC DNA]</scope>
    <source>
        <strain evidence="10 11">SCGC AAA041-L04</strain>
    </source>
</reference>
<evidence type="ECO:0000256" key="2">
    <source>
        <dbReference type="ARBA" id="ARBA00005417"/>
    </source>
</evidence>
<dbReference type="GO" id="GO:0005886">
    <property type="term" value="C:plasma membrane"/>
    <property type="evidence" value="ECO:0007669"/>
    <property type="project" value="UniProtKB-SubCell"/>
</dbReference>
<dbReference type="SMART" id="SM00382">
    <property type="entry name" value="AAA"/>
    <property type="match status" value="1"/>
</dbReference>
<dbReference type="Gene3D" id="3.40.50.300">
    <property type="entry name" value="P-loop containing nucleotide triphosphate hydrolases"/>
    <property type="match status" value="1"/>
</dbReference>
<comment type="similarity">
    <text evidence="2">Belongs to the ABC transporter superfamily.</text>
</comment>
<keyword evidence="7" id="KW-0472">Membrane</keyword>
<protein>
    <submittedName>
        <fullName evidence="10">Thiamine import ATP-binding protein ThiQ</fullName>
        <ecNumber evidence="10">3.6.3.-</ecNumber>
    </submittedName>
</protein>
<accession>A0A0F5MN88</accession>
<evidence type="ECO:0000313" key="11">
    <source>
        <dbReference type="Proteomes" id="UP000033358"/>
    </source>
</evidence>
<comment type="subcellular location">
    <subcellularLocation>
        <location evidence="1">Cell membrane</location>
        <topology evidence="1">Peripheral membrane protein</topology>
    </subcellularLocation>
</comment>
<keyword evidence="5" id="KW-0547">Nucleotide-binding</keyword>
<keyword evidence="10" id="KW-0378">Hydrolase</keyword>
<dbReference type="InterPro" id="IPR003593">
    <property type="entry name" value="AAA+_ATPase"/>
</dbReference>
<dbReference type="PANTHER" id="PTHR42788:SF7">
    <property type="entry name" value="NITRATE ABC TRANSPORTER ATP-BINDING PROTEIN"/>
    <property type="match status" value="1"/>
</dbReference>
<dbReference type="InterPro" id="IPR050166">
    <property type="entry name" value="ABC_transporter_ATP-bind"/>
</dbReference>
<keyword evidence="4" id="KW-1003">Cell membrane</keyword>
<evidence type="ECO:0000256" key="3">
    <source>
        <dbReference type="ARBA" id="ARBA00022448"/>
    </source>
</evidence>
<keyword evidence="6 10" id="KW-0067">ATP-binding</keyword>
<dbReference type="Proteomes" id="UP000033358">
    <property type="component" value="Unassembled WGS sequence"/>
</dbReference>
<comment type="caution">
    <text evidence="10">The sequence shown here is derived from an EMBL/GenBank/DDBJ whole genome shotgun (WGS) entry which is preliminary data.</text>
</comment>
<dbReference type="EC" id="3.6.3.-" evidence="10"/>
<sequence length="225" mass="24783">MIRLENISVTFAKNTPLEHRALDSLNLDIKQGEFVTVIGNNGAGKSTLQAVVAGNVTPDSGSIIIDGKDISFTSVVKRTEYIARVFQDPRLGTCEQLTIEENMSLAFSRGKKRGLSFALSPDNRKYFQDKLSILGMGLENRINTIVGTLSGGQRQALSLLMATLSPAKLLLLDEHTAALDPKMAEGIMQITKKLYIENKLTVYSGPFCLDKFLHNLRYKISILCC</sequence>
<evidence type="ECO:0000256" key="5">
    <source>
        <dbReference type="ARBA" id="ARBA00022741"/>
    </source>
</evidence>
<evidence type="ECO:0000256" key="6">
    <source>
        <dbReference type="ARBA" id="ARBA00022840"/>
    </source>
</evidence>
<evidence type="ECO:0000256" key="1">
    <source>
        <dbReference type="ARBA" id="ARBA00004202"/>
    </source>
</evidence>
<proteinExistence type="inferred from homology"/>
<name>A0A0F5MN88_9RICK</name>
<gene>
    <name evidence="10" type="primary">thiQ_1</name>
    <name evidence="10" type="ORF">SZ25_00679</name>
</gene>
<evidence type="ECO:0000259" key="9">
    <source>
        <dbReference type="PROSITE" id="PS50893"/>
    </source>
</evidence>
<evidence type="ECO:0000313" key="10">
    <source>
        <dbReference type="EMBL" id="KKB96235.1"/>
    </source>
</evidence>
<evidence type="ECO:0000256" key="8">
    <source>
        <dbReference type="ARBA" id="ARBA00024725"/>
    </source>
</evidence>
<evidence type="ECO:0000256" key="4">
    <source>
        <dbReference type="ARBA" id="ARBA00022475"/>
    </source>
</evidence>
<dbReference type="PROSITE" id="PS00211">
    <property type="entry name" value="ABC_TRANSPORTER_1"/>
    <property type="match status" value="1"/>
</dbReference>
<keyword evidence="11" id="KW-1185">Reference proteome</keyword>
<evidence type="ECO:0000256" key="7">
    <source>
        <dbReference type="ARBA" id="ARBA00023136"/>
    </source>
</evidence>
<dbReference type="Pfam" id="PF00005">
    <property type="entry name" value="ABC_tran"/>
    <property type="match status" value="1"/>
</dbReference>
<dbReference type="GO" id="GO:0016887">
    <property type="term" value="F:ATP hydrolysis activity"/>
    <property type="evidence" value="ECO:0007669"/>
    <property type="project" value="InterPro"/>
</dbReference>
<dbReference type="AlphaFoldDB" id="A0A0F5MN88"/>
<dbReference type="InterPro" id="IPR003439">
    <property type="entry name" value="ABC_transporter-like_ATP-bd"/>
</dbReference>
<feature type="domain" description="ABC transporter" evidence="9">
    <location>
        <begin position="2"/>
        <end position="224"/>
    </location>
</feature>
<organism evidence="10 11">
    <name type="scientific">Candidatus Arcanibacter lacustris</name>
    <dbReference type="NCBI Taxonomy" id="1607817"/>
    <lineage>
        <taxon>Bacteria</taxon>
        <taxon>Pseudomonadati</taxon>
        <taxon>Pseudomonadota</taxon>
        <taxon>Alphaproteobacteria</taxon>
        <taxon>Rickettsiales</taxon>
        <taxon>Candidatus Arcanibacter</taxon>
    </lineage>
</organism>